<dbReference type="OrthoDB" id="134501at2"/>
<dbReference type="Gene3D" id="2.130.10.10">
    <property type="entry name" value="YVTN repeat-like/Quinoprotein amine dehydrogenase"/>
    <property type="match status" value="4"/>
</dbReference>
<feature type="repeat" description="WD" evidence="3">
    <location>
        <begin position="1029"/>
        <end position="1070"/>
    </location>
</feature>
<gene>
    <name evidence="5" type="ORF">CP967_21420</name>
</gene>
<feature type="domain" description="Novel STAND NTPase 1" evidence="4">
    <location>
        <begin position="264"/>
        <end position="645"/>
    </location>
</feature>
<dbReference type="InterPro" id="IPR019775">
    <property type="entry name" value="WD40_repeat_CS"/>
</dbReference>
<name>A0A5J6FH13_9ACTN</name>
<organism evidence="5 6">
    <name type="scientific">Streptomyces nitrosporeus</name>
    <dbReference type="NCBI Taxonomy" id="28894"/>
    <lineage>
        <taxon>Bacteria</taxon>
        <taxon>Bacillati</taxon>
        <taxon>Actinomycetota</taxon>
        <taxon>Actinomycetes</taxon>
        <taxon>Kitasatosporales</taxon>
        <taxon>Streptomycetaceae</taxon>
        <taxon>Streptomyces</taxon>
    </lineage>
</organism>
<dbReference type="PROSITE" id="PS50294">
    <property type="entry name" value="WD_REPEATS_REGION"/>
    <property type="match status" value="2"/>
</dbReference>
<evidence type="ECO:0000313" key="6">
    <source>
        <dbReference type="Proteomes" id="UP000326178"/>
    </source>
</evidence>
<dbReference type="PROSITE" id="PS00678">
    <property type="entry name" value="WD_REPEATS_1"/>
    <property type="match status" value="1"/>
</dbReference>
<evidence type="ECO:0000256" key="2">
    <source>
        <dbReference type="ARBA" id="ARBA00022737"/>
    </source>
</evidence>
<dbReference type="RefSeq" id="WP_150489509.1">
    <property type="nucleotide sequence ID" value="NZ_BMUV01000006.1"/>
</dbReference>
<proteinExistence type="predicted"/>
<dbReference type="Proteomes" id="UP000326178">
    <property type="component" value="Chromosome"/>
</dbReference>
<dbReference type="PANTHER" id="PTHR19848:SF8">
    <property type="entry name" value="F-BOX AND WD REPEAT DOMAIN CONTAINING 7"/>
    <property type="match status" value="1"/>
</dbReference>
<dbReference type="Pfam" id="PF00400">
    <property type="entry name" value="WD40"/>
    <property type="match status" value="2"/>
</dbReference>
<dbReference type="PANTHER" id="PTHR19848">
    <property type="entry name" value="WD40 REPEAT PROTEIN"/>
    <property type="match status" value="1"/>
</dbReference>
<accession>A0A5J6FH13</accession>
<evidence type="ECO:0000256" key="3">
    <source>
        <dbReference type="PROSITE-ProRule" id="PRU00221"/>
    </source>
</evidence>
<dbReference type="SUPFAM" id="SSF52540">
    <property type="entry name" value="P-loop containing nucleoside triphosphate hydrolases"/>
    <property type="match status" value="1"/>
</dbReference>
<dbReference type="KEGG" id="snk:CP967_21420"/>
<dbReference type="InterPro" id="IPR001680">
    <property type="entry name" value="WD40_rpt"/>
</dbReference>
<dbReference type="EMBL" id="CP023702">
    <property type="protein sequence ID" value="QEU74215.1"/>
    <property type="molecule type" value="Genomic_DNA"/>
</dbReference>
<dbReference type="NCBIfam" id="NF047832">
    <property type="entry name" value="caspase_w_EACC1"/>
    <property type="match status" value="1"/>
</dbReference>
<evidence type="ECO:0000256" key="1">
    <source>
        <dbReference type="ARBA" id="ARBA00022574"/>
    </source>
</evidence>
<dbReference type="SMART" id="SM00320">
    <property type="entry name" value="WD40"/>
    <property type="match status" value="10"/>
</dbReference>
<dbReference type="SUPFAM" id="SSF69322">
    <property type="entry name" value="Tricorn protease domain 2"/>
    <property type="match status" value="1"/>
</dbReference>
<evidence type="ECO:0000313" key="5">
    <source>
        <dbReference type="EMBL" id="QEU74215.1"/>
    </source>
</evidence>
<dbReference type="InterPro" id="IPR015943">
    <property type="entry name" value="WD40/YVTN_repeat-like_dom_sf"/>
</dbReference>
<dbReference type="InterPro" id="IPR049052">
    <property type="entry name" value="nSTAND1"/>
</dbReference>
<dbReference type="Gene3D" id="3.40.50.1460">
    <property type="match status" value="1"/>
</dbReference>
<keyword evidence="6" id="KW-1185">Reference proteome</keyword>
<sequence>MTGDLSRPGARAVLFGTGTHVQGSELAGLPSVDTTLDDLRDALVGVCGMTPGQVTRVPPEAGAAEVIAAVEDAVTADGPVLLYYVGHGLLGPRDTLYLATRGTRSDRNIAEAVDHRTLCDLLGEPEHGSLVVLDCCFSGTGTVAETDGGVRRAFSTARPRGSFLLTSSSYLELSFAPEGERNTLFSGRLLRLLTSGDPAGQPWLTPDRLHIALDREFADDTRVNPARQSQGRLGSLHLARNHAYGTGGFQDATRAEPPADVPCPYPGLEPYRTEDSAHFFGREQLAARLIELVERADPDSGVIVAVGASGTGKSSLLRAGLLAGLAADSPARPALLIPAPGAHPMRTLAGAWARTTGRGVDEVRDALAHGHFPEPLPGRTACRLLVVDQLEEMFTRCEDPAERAEFIAVLAGDGPGPRVVAGLRADHYGSCLEYPALERALEKAQLTVPPLRARELRAAVEGPARAVGLILEAGLTDRLLHDLRAGRSAADTAAMPFLAHVLRELWLRRSGVRLTLAGYEATRGIWRSVATTTKELHRSLDKNGRRMMKELLLRLVYLPPDGGAAVVRHRVPLAVLPEGSEEIQDLLATKRLLTVDQDTAQIAHEALLRAWPRLRRWIEEDTAALLLRQRLGTAAEEWEVAGRDPAFLYRDSRLREALALAEESVLPGREREFLAVSEEAAERELYREQRRTKLLQRALAAVAVALCLALVAAFAAVRQQHNAEAQQHNAEAQQRVATARALLAEAGNLSQSDPRTSLRLGLAAHALQPSADSRHRLFDTLARNPFRGAFELPARTMDGTIGFSADGRTLAAKETDPARLSLWDTGRAPVPGAPLARLDCAAPKEGGSGVAFGGTGGRLVASACGTDELKLWDTGGLREDVVPREVATVRVDGLSGVPESVALSPDGTLLAVAGWKKYVSAGVLVLWSLADAKRPRVLAVVKASDEEPVETDQVLFSPDGRLLVTAGGGGSALWDVTSRGRPRFLAEVGEAGDVVAFSPDGELLAGADDREVALIDISSPRHPKELGTRTGHTARVAALVFSPDGRRLASGGWDETVVLWDVGRPEDLVEQYRLTGHQSFLAAVAFASDGRSLVSFSDSAQEVIRWDLADLQQLDLLGPVSQADELALTQDGTTLAASWGGRIALWDLSDPAKPRRLSLVEPPQDEQGAGTGIADVALSGDGTLLAAVDYDARVTLWSVTDRARPRVVATLHGEDGGLGPSLAFAPGASLLALNDVRKIHVWDVTDPLRPAVVATRSDAPIRDIAFSPDGRYILVPGREVGLWDFKAGKTRALSVGHRYPGSVAAFAPGGDAVAAVDSIVLTGQDGMPVHLWEARPGHGPRKLGEVTLTDPQLPTMRHLAFHPDGALLAGAADDGSVRLWSVADRENPYLAYSFGGHWKAVNDVVLGGPRGRTMVTSSNGTGIVWDLGDYPQIAADTVRMACRVAGGGLTRDEWKRRVPDAGYRGTCPRR</sequence>
<dbReference type="Pfam" id="PF20703">
    <property type="entry name" value="nSTAND1"/>
    <property type="match status" value="1"/>
</dbReference>
<evidence type="ECO:0000259" key="4">
    <source>
        <dbReference type="Pfam" id="PF20703"/>
    </source>
</evidence>
<dbReference type="SUPFAM" id="SSF50978">
    <property type="entry name" value="WD40 repeat-like"/>
    <property type="match status" value="1"/>
</dbReference>
<feature type="repeat" description="WD" evidence="3">
    <location>
        <begin position="1359"/>
        <end position="1390"/>
    </location>
</feature>
<reference evidence="5 6" key="1">
    <citation type="submission" date="2017-09" db="EMBL/GenBank/DDBJ databases">
        <authorList>
            <person name="Lee N."/>
            <person name="Cho B.-K."/>
        </authorList>
    </citation>
    <scope>NUCLEOTIDE SEQUENCE [LARGE SCALE GENOMIC DNA]</scope>
    <source>
        <strain evidence="5 6">ATCC 12769</strain>
    </source>
</reference>
<dbReference type="InterPro" id="IPR036322">
    <property type="entry name" value="WD40_repeat_dom_sf"/>
</dbReference>
<keyword evidence="1 3" id="KW-0853">WD repeat</keyword>
<dbReference type="InterPro" id="IPR027417">
    <property type="entry name" value="P-loop_NTPase"/>
</dbReference>
<dbReference type="PROSITE" id="PS50082">
    <property type="entry name" value="WD_REPEATS_2"/>
    <property type="match status" value="2"/>
</dbReference>
<keyword evidence="2" id="KW-0677">Repeat</keyword>
<protein>
    <recommendedName>
        <fullName evidence="4">Novel STAND NTPase 1 domain-containing protein</fullName>
    </recommendedName>
</protein>